<keyword evidence="2" id="KW-1185">Reference proteome</keyword>
<proteinExistence type="predicted"/>
<dbReference type="InterPro" id="IPR021549">
    <property type="entry name" value="DUF2894"/>
</dbReference>
<organism evidence="1 2">
    <name type="scientific">Candidatus Burkholderia verschuerenii</name>
    <dbReference type="NCBI Taxonomy" id="242163"/>
    <lineage>
        <taxon>Bacteria</taxon>
        <taxon>Pseudomonadati</taxon>
        <taxon>Pseudomonadota</taxon>
        <taxon>Betaproteobacteria</taxon>
        <taxon>Burkholderiales</taxon>
        <taxon>Burkholderiaceae</taxon>
        <taxon>Burkholderia</taxon>
    </lineage>
</organism>
<protein>
    <recommendedName>
        <fullName evidence="3">DUF2894 domain-containing protein</fullName>
    </recommendedName>
</protein>
<gene>
    <name evidence="1" type="ORF">BVER_01447</name>
</gene>
<dbReference type="EMBL" id="LFJJ01000008">
    <property type="protein sequence ID" value="KND61958.1"/>
    <property type="molecule type" value="Genomic_DNA"/>
</dbReference>
<dbReference type="RefSeq" id="WP_050452095.1">
    <property type="nucleotide sequence ID" value="NZ_LFJJ01000008.1"/>
</dbReference>
<reference evidence="2" key="1">
    <citation type="submission" date="2015-06" db="EMBL/GenBank/DDBJ databases">
        <title>Comparative genomics of Burkholderia leaf nodule symbionts.</title>
        <authorList>
            <person name="Carlier A."/>
            <person name="Eberl L."/>
            <person name="Pinto-Carbo M."/>
        </authorList>
    </citation>
    <scope>NUCLEOTIDE SEQUENCE [LARGE SCALE GENOMIC DNA]</scope>
    <source>
        <strain evidence="2">UZHbot4</strain>
    </source>
</reference>
<dbReference type="Proteomes" id="UP000036959">
    <property type="component" value="Unassembled WGS sequence"/>
</dbReference>
<evidence type="ECO:0000313" key="2">
    <source>
        <dbReference type="Proteomes" id="UP000036959"/>
    </source>
</evidence>
<dbReference type="AlphaFoldDB" id="A0A0L0MI14"/>
<dbReference type="PATRIC" id="fig|242163.4.peg.6474"/>
<dbReference type="Pfam" id="PF11445">
    <property type="entry name" value="DUF2894"/>
    <property type="match status" value="1"/>
</dbReference>
<sequence length="195" mass="21994">MTDRIDIVMRAHTQLDAWRARGDDAMDRMRFRVIEALARRASSHEGEARRVLDARLSSLLDDYARDVERAGASVEPESRALESPFAGLLQALSERAANHAVPAELLDYLRGVWSKVSAEKRVRESLAQVPKNAGPLNSSSLVHRLLAVMQDVSPEYLQYFLGYLDSLAWLEEMAWPQREAPRAVVAKKTRRGKAR</sequence>
<dbReference type="OrthoDB" id="6025757at2"/>
<evidence type="ECO:0000313" key="1">
    <source>
        <dbReference type="EMBL" id="KND61958.1"/>
    </source>
</evidence>
<name>A0A0L0MI14_9BURK</name>
<comment type="caution">
    <text evidence="1">The sequence shown here is derived from an EMBL/GenBank/DDBJ whole genome shotgun (WGS) entry which is preliminary data.</text>
</comment>
<accession>A0A0L0MI14</accession>
<evidence type="ECO:0008006" key="3">
    <source>
        <dbReference type="Google" id="ProtNLM"/>
    </source>
</evidence>